<evidence type="ECO:0000256" key="2">
    <source>
        <dbReference type="SAM" id="Phobius"/>
    </source>
</evidence>
<feature type="region of interest" description="Disordered" evidence="1">
    <location>
        <begin position="267"/>
        <end position="293"/>
    </location>
</feature>
<keyword evidence="2" id="KW-0812">Transmembrane</keyword>
<dbReference type="AlphaFoldDB" id="A0A975P1B3"/>
<feature type="compositionally biased region" description="Low complexity" evidence="1">
    <location>
        <begin position="101"/>
        <end position="111"/>
    </location>
</feature>
<dbReference type="EMBL" id="CP076136">
    <property type="protein sequence ID" value="QWG25277.1"/>
    <property type="molecule type" value="Genomic_DNA"/>
</dbReference>
<evidence type="ECO:0000256" key="1">
    <source>
        <dbReference type="SAM" id="MobiDB-lite"/>
    </source>
</evidence>
<protein>
    <submittedName>
        <fullName evidence="4">Zinc ribbon domain-containing protein</fullName>
    </submittedName>
</protein>
<feature type="region of interest" description="Disordered" evidence="1">
    <location>
        <begin position="101"/>
        <end position="121"/>
    </location>
</feature>
<dbReference type="Proteomes" id="UP000676951">
    <property type="component" value="Chromosome"/>
</dbReference>
<evidence type="ECO:0000313" key="4">
    <source>
        <dbReference type="EMBL" id="QWG25277.1"/>
    </source>
</evidence>
<evidence type="ECO:0000259" key="3">
    <source>
        <dbReference type="Pfam" id="PF13240"/>
    </source>
</evidence>
<dbReference type="Pfam" id="PF13240">
    <property type="entry name" value="Zn_Ribbon_1"/>
    <property type="match status" value="1"/>
</dbReference>
<sequence length="447" mass="47475">MANFCRSCGTALKPDAKFCTKCGSAVAIASVARTAIEPDAPAPGASVAASAAASKASAPGSQGESFDRRRKSAVIALVIAGVAVLFGTLLLMRSGETPTVTKPVTAEKTPPAATPPPRDAKPIVASRWESYTNIRYGVMIDYPADLFAIQPPPPDNAGREFTAAQAGARFFIYSHANALNFSVAELQAEDVLDIGDAAAVKQSGRDWYEIVAAKGAESILRRVLLNEGGTMVHRLEITYPKAAAAAFEPIVARMVKSFRVDPAIPEKAARDAEPRVPASPTQPASPPAQTGGLSYRHIDSIGLGLRLAGTKSKVGFAVDVPADWSMTQGADGDSLFFAGRHPGYGGEIVLAFIVEPRRAGDTLERKVEEQRAQLDAPSRKNVSQGAARIGLHPAILVAMPMGEFRKTFAYIEKDDHFYFVQLHAPTALYPKYAAVLERALSSIAFAE</sequence>
<keyword evidence="2" id="KW-1133">Transmembrane helix</keyword>
<accession>A0A975P1B3</accession>
<proteinExistence type="predicted"/>
<reference evidence="4 5" key="1">
    <citation type="submission" date="2021-06" db="EMBL/GenBank/DDBJ databases">
        <title>Bradyrhizobium sp. S2-11-4 Genome sequencing.</title>
        <authorList>
            <person name="Jin L."/>
        </authorList>
    </citation>
    <scope>NUCLEOTIDE SEQUENCE [LARGE SCALE GENOMIC DNA]</scope>
    <source>
        <strain evidence="4 5">S2-11-4</strain>
    </source>
</reference>
<dbReference type="InterPro" id="IPR026870">
    <property type="entry name" value="Zinc_ribbon_dom"/>
</dbReference>
<feature type="domain" description="Zinc-ribbon" evidence="3">
    <location>
        <begin position="4"/>
        <end position="25"/>
    </location>
</feature>
<evidence type="ECO:0000313" key="5">
    <source>
        <dbReference type="Proteomes" id="UP000676951"/>
    </source>
</evidence>
<gene>
    <name evidence="4" type="ORF">KMZ93_10555</name>
</gene>
<feature type="compositionally biased region" description="Low complexity" evidence="1">
    <location>
        <begin position="278"/>
        <end position="290"/>
    </location>
</feature>
<feature type="transmembrane region" description="Helical" evidence="2">
    <location>
        <begin position="73"/>
        <end position="92"/>
    </location>
</feature>
<keyword evidence="2" id="KW-0472">Membrane</keyword>
<organism evidence="4 5">
    <name type="scientific">Bradyrhizobium sediminis</name>
    <dbReference type="NCBI Taxonomy" id="2840469"/>
    <lineage>
        <taxon>Bacteria</taxon>
        <taxon>Pseudomonadati</taxon>
        <taxon>Pseudomonadota</taxon>
        <taxon>Alphaproteobacteria</taxon>
        <taxon>Hyphomicrobiales</taxon>
        <taxon>Nitrobacteraceae</taxon>
        <taxon>Bradyrhizobium</taxon>
    </lineage>
</organism>
<keyword evidence="5" id="KW-1185">Reference proteome</keyword>
<name>A0A975P1B3_9BRAD</name>